<proteinExistence type="predicted"/>
<evidence type="ECO:0000313" key="2">
    <source>
        <dbReference type="EMBL" id="CAI8054482.1"/>
    </source>
</evidence>
<reference evidence="2" key="1">
    <citation type="submission" date="2023-03" db="EMBL/GenBank/DDBJ databases">
        <authorList>
            <person name="Steffen K."/>
            <person name="Cardenas P."/>
        </authorList>
    </citation>
    <scope>NUCLEOTIDE SEQUENCE</scope>
</reference>
<dbReference type="Proteomes" id="UP001174909">
    <property type="component" value="Unassembled WGS sequence"/>
</dbReference>
<keyword evidence="3" id="KW-1185">Reference proteome</keyword>
<feature type="non-terminal residue" evidence="2">
    <location>
        <position position="1"/>
    </location>
</feature>
<sequence>MTEAPAVDETLKSDDVSDILDELVEAQNHSKVLGVKLLPPHEVEAIHRQYQDSKVRLLHILLAFTRKIQPRPTWRVIVEALKSPSVNLPALAARVEATHFPDSTTTRDVVPETTTDTTESAANTTPGDDEVKSKPPPQLNPANINAVENEIKGLHKRFNALKYLAIQGLQKIGVAVQMVVFILTNIRTHGDRLFLKENHKALRQCEDHLELFGSLNFYWNYLAPDLLDHLIGELTKEHEDFNGTASEMTAYKKDLEEFKKRTTLVLFCEADPRPLDEDPPHGFMKMVVKFDWPETATLEDVENFRRRYASSYDLQTCAMMLNSIRTGSFTVTWFVPVSVVEMLRKKRALGVFKEFSVTRLD</sequence>
<evidence type="ECO:0000256" key="1">
    <source>
        <dbReference type="SAM" id="MobiDB-lite"/>
    </source>
</evidence>
<feature type="region of interest" description="Disordered" evidence="1">
    <location>
        <begin position="103"/>
        <end position="142"/>
    </location>
</feature>
<gene>
    <name evidence="2" type="ORF">GBAR_LOCUS29730</name>
</gene>
<protein>
    <submittedName>
        <fullName evidence="2">Uncharacterized protein</fullName>
    </submittedName>
</protein>
<organism evidence="2 3">
    <name type="scientific">Geodia barretti</name>
    <name type="common">Barrett's horny sponge</name>
    <dbReference type="NCBI Taxonomy" id="519541"/>
    <lineage>
        <taxon>Eukaryota</taxon>
        <taxon>Metazoa</taxon>
        <taxon>Porifera</taxon>
        <taxon>Demospongiae</taxon>
        <taxon>Heteroscleromorpha</taxon>
        <taxon>Tetractinellida</taxon>
        <taxon>Astrophorina</taxon>
        <taxon>Geodiidae</taxon>
        <taxon>Geodia</taxon>
    </lineage>
</organism>
<evidence type="ECO:0000313" key="3">
    <source>
        <dbReference type="Proteomes" id="UP001174909"/>
    </source>
</evidence>
<feature type="compositionally biased region" description="Low complexity" evidence="1">
    <location>
        <begin position="103"/>
        <end position="126"/>
    </location>
</feature>
<accession>A0AA35TV37</accession>
<comment type="caution">
    <text evidence="2">The sequence shown here is derived from an EMBL/GenBank/DDBJ whole genome shotgun (WGS) entry which is preliminary data.</text>
</comment>
<dbReference type="AlphaFoldDB" id="A0AA35TV37"/>
<dbReference type="EMBL" id="CASHTH010004184">
    <property type="protein sequence ID" value="CAI8054482.1"/>
    <property type="molecule type" value="Genomic_DNA"/>
</dbReference>
<name>A0AA35TV37_GEOBA</name>